<dbReference type="Proteomes" id="UP000199071">
    <property type="component" value="Unassembled WGS sequence"/>
</dbReference>
<dbReference type="InterPro" id="IPR023393">
    <property type="entry name" value="START-like_dom_sf"/>
</dbReference>
<accession>A0A1G6CEY0</accession>
<protein>
    <submittedName>
        <fullName evidence="1">Polyketide cyclase / dehydrase and lipid transport</fullName>
    </submittedName>
</protein>
<organism evidence="1 2">
    <name type="scientific">Bauldia litoralis</name>
    <dbReference type="NCBI Taxonomy" id="665467"/>
    <lineage>
        <taxon>Bacteria</taxon>
        <taxon>Pseudomonadati</taxon>
        <taxon>Pseudomonadota</taxon>
        <taxon>Alphaproteobacteria</taxon>
        <taxon>Hyphomicrobiales</taxon>
        <taxon>Kaistiaceae</taxon>
        <taxon>Bauldia</taxon>
    </lineage>
</organism>
<reference evidence="1 2" key="1">
    <citation type="submission" date="2016-10" db="EMBL/GenBank/DDBJ databases">
        <authorList>
            <person name="de Groot N.N."/>
        </authorList>
    </citation>
    <scope>NUCLEOTIDE SEQUENCE [LARGE SCALE GENOMIC DNA]</scope>
    <source>
        <strain evidence="1 2">ATCC 35022</strain>
    </source>
</reference>
<dbReference type="Pfam" id="PF10604">
    <property type="entry name" value="Polyketide_cyc2"/>
    <property type="match status" value="1"/>
</dbReference>
<keyword evidence="2" id="KW-1185">Reference proteome</keyword>
<evidence type="ECO:0000313" key="2">
    <source>
        <dbReference type="Proteomes" id="UP000199071"/>
    </source>
</evidence>
<dbReference type="EMBL" id="FMXQ01000004">
    <property type="protein sequence ID" value="SDB31436.1"/>
    <property type="molecule type" value="Genomic_DNA"/>
</dbReference>
<proteinExistence type="predicted"/>
<dbReference type="RefSeq" id="WP_175478396.1">
    <property type="nucleotide sequence ID" value="NZ_FMXQ01000004.1"/>
</dbReference>
<sequence>MITDVMHIRCPAAKAYDFMADARNETRWNSGVAEVELRSGEPIGEGTQFMVVDKRGQHDVTITGYNRPETLSFVVRSASMDVQIDYLLTEADGVTTMTGRFNAKGKGAMRFMLPMLVPLIRRDLAREHANFIRLCETPG</sequence>
<dbReference type="InterPro" id="IPR019587">
    <property type="entry name" value="Polyketide_cyclase/dehydratase"/>
</dbReference>
<dbReference type="Gene3D" id="3.30.530.20">
    <property type="match status" value="1"/>
</dbReference>
<gene>
    <name evidence="1" type="ORF">SAMN02982931_02404</name>
</gene>
<dbReference type="AlphaFoldDB" id="A0A1G6CEY0"/>
<evidence type="ECO:0000313" key="1">
    <source>
        <dbReference type="EMBL" id="SDB31436.1"/>
    </source>
</evidence>
<dbReference type="SUPFAM" id="SSF55961">
    <property type="entry name" value="Bet v1-like"/>
    <property type="match status" value="1"/>
</dbReference>
<name>A0A1G6CEY0_9HYPH</name>